<accession>A0A1H7XQ64</accession>
<proteinExistence type="predicted"/>
<dbReference type="STRING" id="930146.SAMN05192533_102292"/>
<name>A0A1H7XQ64_9BACI</name>
<dbReference type="Proteomes" id="UP000198553">
    <property type="component" value="Unassembled WGS sequence"/>
</dbReference>
<dbReference type="RefSeq" id="WP_090741409.1">
    <property type="nucleotide sequence ID" value="NZ_FOBW01000002.1"/>
</dbReference>
<dbReference type="EMBL" id="FOBW01000002">
    <property type="protein sequence ID" value="SEM35348.1"/>
    <property type="molecule type" value="Genomic_DNA"/>
</dbReference>
<protein>
    <submittedName>
        <fullName evidence="1">Uncharacterized protein</fullName>
    </submittedName>
</protein>
<sequence>MKRYFKKIIVFTKEDLERKKSMLDELEFQYEERTEEHELIGGEMVVRKTTYELLVFLYEE</sequence>
<organism evidence="1 2">
    <name type="scientific">Mesobacillus persicus</name>
    <dbReference type="NCBI Taxonomy" id="930146"/>
    <lineage>
        <taxon>Bacteria</taxon>
        <taxon>Bacillati</taxon>
        <taxon>Bacillota</taxon>
        <taxon>Bacilli</taxon>
        <taxon>Bacillales</taxon>
        <taxon>Bacillaceae</taxon>
        <taxon>Mesobacillus</taxon>
    </lineage>
</organism>
<evidence type="ECO:0000313" key="2">
    <source>
        <dbReference type="Proteomes" id="UP000198553"/>
    </source>
</evidence>
<keyword evidence="2" id="KW-1185">Reference proteome</keyword>
<evidence type="ECO:0000313" key="1">
    <source>
        <dbReference type="EMBL" id="SEM35348.1"/>
    </source>
</evidence>
<gene>
    <name evidence="1" type="ORF">SAMN05192533_102292</name>
</gene>
<reference evidence="2" key="1">
    <citation type="submission" date="2016-10" db="EMBL/GenBank/DDBJ databases">
        <authorList>
            <person name="Varghese N."/>
            <person name="Submissions S."/>
        </authorList>
    </citation>
    <scope>NUCLEOTIDE SEQUENCE [LARGE SCALE GENOMIC DNA]</scope>
    <source>
        <strain evidence="2">B48,IBRC-M 10115,DSM 25386,CECT 8001</strain>
    </source>
</reference>
<dbReference type="AlphaFoldDB" id="A0A1H7XQ64"/>